<sequence length="286" mass="30280">MSIQKSFTFRDVAFYKDGSIFAVAPTSSDKETNNTSNGDAAAAITVVTSNLHTSYAWLVQAVLGQALSSSNNKSSSSRSPVSANSPETVVLVTTTMASPEIYRRGLLKMGIDLSTAPNFRVVDLASQLFGVATGAAGTAITSDQIKINIDQGISTLPLKRGRTLILLEAPDLLVPLGLSPRAVSDIVAHLASYSANLFVFCNADAELLGSSALGPENQSDQLAFLTDLAYQATVAVSIRPLPTGRADDVTGTMTVSSGPANIDDNVKEDSYQYQTANESVKLFYKW</sequence>
<dbReference type="GO" id="GO:0033588">
    <property type="term" value="C:elongator holoenzyme complex"/>
    <property type="evidence" value="ECO:0007669"/>
    <property type="project" value="InterPro"/>
</dbReference>
<evidence type="ECO:0000313" key="4">
    <source>
        <dbReference type="Proteomes" id="UP000242525"/>
    </source>
</evidence>
<dbReference type="STRING" id="1173061.A0A0J9XIZ7"/>
<dbReference type="GO" id="GO:0002098">
    <property type="term" value="P:tRNA wobble uridine modification"/>
    <property type="evidence" value="ECO:0007669"/>
    <property type="project" value="InterPro"/>
</dbReference>
<dbReference type="InterPro" id="IPR018627">
    <property type="entry name" value="ELP6"/>
</dbReference>
<dbReference type="EMBL" id="CCBN010000018">
    <property type="protein sequence ID" value="CDO56963.1"/>
    <property type="molecule type" value="Genomic_DNA"/>
</dbReference>
<evidence type="ECO:0000256" key="1">
    <source>
        <dbReference type="ARBA" id="ARBA00005043"/>
    </source>
</evidence>
<keyword evidence="4" id="KW-1185">Reference proteome</keyword>
<dbReference type="Gene3D" id="3.40.50.300">
    <property type="entry name" value="P-loop containing nucleotide triphosphate hydrolases"/>
    <property type="match status" value="1"/>
</dbReference>
<evidence type="ECO:0000313" key="3">
    <source>
        <dbReference type="EMBL" id="CDO56963.1"/>
    </source>
</evidence>
<reference evidence="3" key="1">
    <citation type="submission" date="2014-03" db="EMBL/GenBank/DDBJ databases">
        <authorList>
            <person name="Casaregola S."/>
        </authorList>
    </citation>
    <scope>NUCLEOTIDE SEQUENCE [LARGE SCALE GENOMIC DNA]</scope>
    <source>
        <strain evidence="3">CLIB 918</strain>
    </source>
</reference>
<accession>A0A0J9XIZ7</accession>
<proteinExistence type="inferred from homology"/>
<evidence type="ECO:0000256" key="2">
    <source>
        <dbReference type="ARBA" id="ARBA00008837"/>
    </source>
</evidence>
<dbReference type="PANTHER" id="PTHR16184:SF6">
    <property type="entry name" value="ELONGATOR COMPLEX PROTEIN 6"/>
    <property type="match status" value="1"/>
</dbReference>
<dbReference type="Proteomes" id="UP000242525">
    <property type="component" value="Unassembled WGS sequence"/>
</dbReference>
<dbReference type="PANTHER" id="PTHR16184">
    <property type="entry name" value="ELONGATOR COMPLEX PROTEIN 6"/>
    <property type="match status" value="1"/>
</dbReference>
<dbReference type="UniPathway" id="UPA00988"/>
<organism evidence="3 4">
    <name type="scientific">Geotrichum candidum</name>
    <name type="common">Oospora lactis</name>
    <name type="synonym">Dipodascus geotrichum</name>
    <dbReference type="NCBI Taxonomy" id="1173061"/>
    <lineage>
        <taxon>Eukaryota</taxon>
        <taxon>Fungi</taxon>
        <taxon>Dikarya</taxon>
        <taxon>Ascomycota</taxon>
        <taxon>Saccharomycotina</taxon>
        <taxon>Dipodascomycetes</taxon>
        <taxon>Dipodascales</taxon>
        <taxon>Dipodascaceae</taxon>
        <taxon>Geotrichum</taxon>
    </lineage>
</organism>
<protein>
    <submittedName>
        <fullName evidence="3">Similar to Saccharomyces cerevisiae YMR312W ELP6 Subunit of hexameric RecA-like ATPase Elp456 Elongator subcomplex</fullName>
    </submittedName>
</protein>
<name>A0A0J9XIZ7_GEOCN</name>
<dbReference type="OrthoDB" id="9995306at2759"/>
<gene>
    <name evidence="3" type="ORF">BN980_GECA18s00230g</name>
</gene>
<comment type="similarity">
    <text evidence="2">Belongs to the ELP6 family.</text>
</comment>
<comment type="caution">
    <text evidence="3">The sequence shown here is derived from an EMBL/GenBank/DDBJ whole genome shotgun (WGS) entry which is preliminary data.</text>
</comment>
<dbReference type="InterPro" id="IPR027417">
    <property type="entry name" value="P-loop_NTPase"/>
</dbReference>
<dbReference type="AlphaFoldDB" id="A0A0J9XIZ7"/>
<comment type="pathway">
    <text evidence="1">tRNA modification; 5-methoxycarbonylmethyl-2-thiouridine-tRNA biosynthesis.</text>
</comment>